<evidence type="ECO:0000256" key="6">
    <source>
        <dbReference type="SAM" id="Coils"/>
    </source>
</evidence>
<evidence type="ECO:0000256" key="5">
    <source>
        <dbReference type="ARBA" id="ARBA00023136"/>
    </source>
</evidence>
<feature type="coiled-coil region" evidence="6">
    <location>
        <begin position="445"/>
        <end position="486"/>
    </location>
</feature>
<reference evidence="7 8" key="1">
    <citation type="submission" date="2021-06" db="EMBL/GenBank/DDBJ databases">
        <title>Caerostris extrusa draft genome.</title>
        <authorList>
            <person name="Kono N."/>
            <person name="Arakawa K."/>
        </authorList>
    </citation>
    <scope>NUCLEOTIDE SEQUENCE [LARGE SCALE GENOMIC DNA]</scope>
</reference>
<proteinExistence type="predicted"/>
<keyword evidence="4" id="KW-1133">Transmembrane helix</keyword>
<gene>
    <name evidence="7" type="primary">Syne1_1</name>
    <name evidence="7" type="ORF">CEXT_265631</name>
</gene>
<name>A0AAV4P5Q0_CAEEX</name>
<keyword evidence="2" id="KW-0812">Transmembrane</keyword>
<dbReference type="PANTHER" id="PTHR47535">
    <property type="entry name" value="MUSCLE-SPECIFIC PROTEIN 300 KDA, ISOFORM G"/>
    <property type="match status" value="1"/>
</dbReference>
<evidence type="ECO:0000313" key="7">
    <source>
        <dbReference type="EMBL" id="GIX92557.1"/>
    </source>
</evidence>
<evidence type="ECO:0000256" key="4">
    <source>
        <dbReference type="ARBA" id="ARBA00022989"/>
    </source>
</evidence>
<comment type="caution">
    <text evidence="7">The sequence shown here is derived from an EMBL/GenBank/DDBJ whole genome shotgun (WGS) entry which is preliminary data.</text>
</comment>
<evidence type="ECO:0000256" key="2">
    <source>
        <dbReference type="ARBA" id="ARBA00022692"/>
    </source>
</evidence>
<dbReference type="EMBL" id="BPLR01021703">
    <property type="protein sequence ID" value="GIX92557.1"/>
    <property type="molecule type" value="Genomic_DNA"/>
</dbReference>
<sequence length="1015" mass="116895">MQKEVVEIENKSPDGAVDFEGKRGGNLGAPTEKWTKFNFKLEGFRSNVDNVIDRLKEILSRIISSEVRLKEIRSRKKHQPHLFTGISQTYPYTLPPPWHGPIELHSEIREQKQVLVNLETESQELATDQPDSANVKQIIGQLTNLKGRLHTLEETVITQRNIIAKNLDEIKNVKDILKSERDELKAAELKVEAGLPALASLKDARDKKQDSEVSLRYQTSINSAITVIKKINYLADVGTQTTKELSDASIQCEFIQLQDQWREIAQTIQGWIEQCRLSLPCGKESASSKEEVIKWLEITEETNSRRHLIHLGSSIAEQEQLLKTIDTFTHWEEDVKIQLHKFDDIFVDQIEAVLKNIELLRTENDSRRSDFNGIYEEVKKLSDSHDTSEIEEITAMYSKLSELYQNTEELLSRKQKFLQKRLDFESWYKDMHENIDLLKSKVEGKKYTSDELQTATDELSNLQKEYEKKVNEVENLDEMAEKVNQVIRDRSTTLPVSVGDRLAHIERLLKTVRDLLTLEQEGLSNLNKKWDEFNSKYEAFCELHKEMEDQQAAYSIVHQLGRSLIEEDSSSFTTIQGYLTATDKQWEQDVSADDEAILLNHENCKQLEAEISAYKDRFEKLDAKVAQTKQKHSKLDTSYVEKENSNLQKRYEKVKGTASKIANFLSSSVERRYQMALQDYQRWMLTNTEKAVEIESNLVQGENKKTKLEVTAANIIQVLPPERHPEVQSVVDQCGKSQKEKLILKKKNLDDLLSIIQEICAENPEARLKTQTSEVTSRYQALERTLQETLRRLENLLKVKKEYETSKVTLQNWLQEMDKQLESNFDVSGDKEALQSKLQSLKDLLSKKEQNTPILSSVTDAGELIYLSLSMEGRDQIRKEMRCLRDSWDEKWEKVSTTIKNIESALMAWGTFEESCKQVGVWLNELSGQMGSEVQLKPTLAEKKLQLQSFKAVAQGILAYQTVITKLKDKASTLPESAPKHNVESFQAQYDSLISSAKDRVQICDQHVVEHENMR</sequence>
<dbReference type="SMART" id="SM00150">
    <property type="entry name" value="SPEC"/>
    <property type="match status" value="4"/>
</dbReference>
<dbReference type="GO" id="GO:0005640">
    <property type="term" value="C:nuclear outer membrane"/>
    <property type="evidence" value="ECO:0007669"/>
    <property type="project" value="TreeGrafter"/>
</dbReference>
<evidence type="ECO:0000256" key="3">
    <source>
        <dbReference type="ARBA" id="ARBA00022737"/>
    </source>
</evidence>
<organism evidence="7 8">
    <name type="scientific">Caerostris extrusa</name>
    <name type="common">Bark spider</name>
    <name type="synonym">Caerostris bankana</name>
    <dbReference type="NCBI Taxonomy" id="172846"/>
    <lineage>
        <taxon>Eukaryota</taxon>
        <taxon>Metazoa</taxon>
        <taxon>Ecdysozoa</taxon>
        <taxon>Arthropoda</taxon>
        <taxon>Chelicerata</taxon>
        <taxon>Arachnida</taxon>
        <taxon>Araneae</taxon>
        <taxon>Araneomorphae</taxon>
        <taxon>Entelegynae</taxon>
        <taxon>Araneoidea</taxon>
        <taxon>Araneidae</taxon>
        <taxon>Caerostris</taxon>
    </lineage>
</organism>
<feature type="coiled-coil region" evidence="6">
    <location>
        <begin position="779"/>
        <end position="806"/>
    </location>
</feature>
<dbReference type="GO" id="GO:0034993">
    <property type="term" value="C:meiotic nuclear membrane microtubule tethering complex"/>
    <property type="evidence" value="ECO:0007669"/>
    <property type="project" value="TreeGrafter"/>
</dbReference>
<dbReference type="Proteomes" id="UP001054945">
    <property type="component" value="Unassembled WGS sequence"/>
</dbReference>
<feature type="coiled-coil region" evidence="6">
    <location>
        <begin position="604"/>
        <end position="631"/>
    </location>
</feature>
<dbReference type="GO" id="GO:0005737">
    <property type="term" value="C:cytoplasm"/>
    <property type="evidence" value="ECO:0007669"/>
    <property type="project" value="TreeGrafter"/>
</dbReference>
<keyword evidence="8" id="KW-1185">Reference proteome</keyword>
<dbReference type="InterPro" id="IPR018159">
    <property type="entry name" value="Spectrin/alpha-actinin"/>
</dbReference>
<dbReference type="Gene3D" id="1.20.58.60">
    <property type="match status" value="4"/>
</dbReference>
<evidence type="ECO:0000313" key="8">
    <source>
        <dbReference type="Proteomes" id="UP001054945"/>
    </source>
</evidence>
<protein>
    <submittedName>
        <fullName evidence="7">Nesprin-1</fullName>
    </submittedName>
</protein>
<keyword evidence="3" id="KW-0677">Repeat</keyword>
<keyword evidence="6" id="KW-0175">Coiled coil</keyword>
<dbReference type="SUPFAM" id="SSF46966">
    <property type="entry name" value="Spectrin repeat"/>
    <property type="match status" value="4"/>
</dbReference>
<keyword evidence="5" id="KW-0472">Membrane</keyword>
<dbReference type="PANTHER" id="PTHR47535:SF7">
    <property type="entry name" value="CALMIN"/>
    <property type="match status" value="1"/>
</dbReference>
<dbReference type="GO" id="GO:0051015">
    <property type="term" value="F:actin filament binding"/>
    <property type="evidence" value="ECO:0007669"/>
    <property type="project" value="TreeGrafter"/>
</dbReference>
<comment type="subcellular location">
    <subcellularLocation>
        <location evidence="1">Membrane</location>
    </subcellularLocation>
</comment>
<accession>A0AAV4P5Q0</accession>
<dbReference type="GO" id="GO:0008285">
    <property type="term" value="P:negative regulation of cell population proliferation"/>
    <property type="evidence" value="ECO:0007669"/>
    <property type="project" value="TreeGrafter"/>
</dbReference>
<dbReference type="GO" id="GO:0007097">
    <property type="term" value="P:nuclear migration"/>
    <property type="evidence" value="ECO:0007669"/>
    <property type="project" value="TreeGrafter"/>
</dbReference>
<dbReference type="AlphaFoldDB" id="A0AAV4P5Q0"/>
<dbReference type="InterPro" id="IPR052403">
    <property type="entry name" value="LINC-complex_assoc"/>
</dbReference>
<evidence type="ECO:0000256" key="1">
    <source>
        <dbReference type="ARBA" id="ARBA00004370"/>
    </source>
</evidence>